<dbReference type="Gene3D" id="2.40.10.10">
    <property type="entry name" value="Trypsin-like serine proteases"/>
    <property type="match status" value="2"/>
</dbReference>
<keyword evidence="3" id="KW-0378">Hydrolase</keyword>
<evidence type="ECO:0000256" key="1">
    <source>
        <dbReference type="ARBA" id="ARBA00010541"/>
    </source>
</evidence>
<organism evidence="5 6">
    <name type="scientific">Nocardioides humi</name>
    <dbReference type="NCBI Taxonomy" id="449461"/>
    <lineage>
        <taxon>Bacteria</taxon>
        <taxon>Bacillati</taxon>
        <taxon>Actinomycetota</taxon>
        <taxon>Actinomycetes</taxon>
        <taxon>Propionibacteriales</taxon>
        <taxon>Nocardioidaceae</taxon>
        <taxon>Nocardioides</taxon>
    </lineage>
</organism>
<dbReference type="InterPro" id="IPR009003">
    <property type="entry name" value="Peptidase_S1_PA"/>
</dbReference>
<dbReference type="Proteomes" id="UP001500842">
    <property type="component" value="Unassembled WGS sequence"/>
</dbReference>
<reference evidence="5 6" key="1">
    <citation type="journal article" date="2019" name="Int. J. Syst. Evol. Microbiol.">
        <title>The Global Catalogue of Microorganisms (GCM) 10K type strain sequencing project: providing services to taxonomists for standard genome sequencing and annotation.</title>
        <authorList>
            <consortium name="The Broad Institute Genomics Platform"/>
            <consortium name="The Broad Institute Genome Sequencing Center for Infectious Disease"/>
            <person name="Wu L."/>
            <person name="Ma J."/>
        </authorList>
    </citation>
    <scope>NUCLEOTIDE SEQUENCE [LARGE SCALE GENOMIC DNA]</scope>
    <source>
        <strain evidence="5 6">JCM 14942</strain>
    </source>
</reference>
<dbReference type="PRINTS" id="PR00834">
    <property type="entry name" value="PROTEASES2C"/>
</dbReference>
<dbReference type="RefSeq" id="WP_141003175.1">
    <property type="nucleotide sequence ID" value="NZ_BAAAOR010000024.1"/>
</dbReference>
<evidence type="ECO:0000313" key="5">
    <source>
        <dbReference type="EMBL" id="GAA1526357.1"/>
    </source>
</evidence>
<keyword evidence="2" id="KW-0645">Protease</keyword>
<dbReference type="PANTHER" id="PTHR43343">
    <property type="entry name" value="PEPTIDASE S12"/>
    <property type="match status" value="1"/>
</dbReference>
<name>A0ABN2AUH5_9ACTN</name>
<dbReference type="SUPFAM" id="SSF50494">
    <property type="entry name" value="Trypsin-like serine proteases"/>
    <property type="match status" value="1"/>
</dbReference>
<comment type="similarity">
    <text evidence="1">Belongs to the peptidase S1C family.</text>
</comment>
<protein>
    <recommendedName>
        <fullName evidence="7">Serine protease PepD</fullName>
    </recommendedName>
</protein>
<feature type="chain" id="PRO_5046890302" description="Serine protease PepD" evidence="4">
    <location>
        <begin position="23"/>
        <end position="272"/>
    </location>
</feature>
<dbReference type="InterPro" id="IPR001940">
    <property type="entry name" value="Peptidase_S1C"/>
</dbReference>
<dbReference type="EMBL" id="BAAAOR010000024">
    <property type="protein sequence ID" value="GAA1526357.1"/>
    <property type="molecule type" value="Genomic_DNA"/>
</dbReference>
<evidence type="ECO:0008006" key="7">
    <source>
        <dbReference type="Google" id="ProtNLM"/>
    </source>
</evidence>
<evidence type="ECO:0000256" key="3">
    <source>
        <dbReference type="ARBA" id="ARBA00022801"/>
    </source>
</evidence>
<keyword evidence="6" id="KW-1185">Reference proteome</keyword>
<evidence type="ECO:0000256" key="2">
    <source>
        <dbReference type="ARBA" id="ARBA00022670"/>
    </source>
</evidence>
<keyword evidence="4" id="KW-0732">Signal</keyword>
<dbReference type="PANTHER" id="PTHR43343:SF3">
    <property type="entry name" value="PROTEASE DO-LIKE 8, CHLOROPLASTIC"/>
    <property type="match status" value="1"/>
</dbReference>
<dbReference type="Pfam" id="PF13365">
    <property type="entry name" value="Trypsin_2"/>
    <property type="match status" value="1"/>
</dbReference>
<dbReference type="InterPro" id="IPR051201">
    <property type="entry name" value="Chloro_Bact_Ser_Proteases"/>
</dbReference>
<evidence type="ECO:0000256" key="4">
    <source>
        <dbReference type="SAM" id="SignalP"/>
    </source>
</evidence>
<accession>A0ABN2AUH5</accession>
<comment type="caution">
    <text evidence="5">The sequence shown here is derived from an EMBL/GenBank/DDBJ whole genome shotgun (WGS) entry which is preliminary data.</text>
</comment>
<gene>
    <name evidence="5" type="ORF">GCM10009788_32400</name>
</gene>
<feature type="signal peptide" evidence="4">
    <location>
        <begin position="1"/>
        <end position="22"/>
    </location>
</feature>
<sequence>MTPHPFALGTAAVLLVASGAGGAALATHLLEPTTPASTSTSAVAPAPTAPRTAPYLRRQASSPAATAQEVGDATAEQSTGIVQITAILTGGTSAGTGLVLDPDGTVVTNQHVVEGARLIEVTVVTTGETYAARYVGGDATADVAVLRLDGASGLTPVDLSDDPVGVGDEITSVGDAGGDGGALTAATGTVTALHDDITVEGADGTGGPLTDLIRLDAYVVPGDSGGAVLDEDGEVVGMNVAASRDPREATGYAIPIATVEAVVELIGIRLDG</sequence>
<dbReference type="InterPro" id="IPR043504">
    <property type="entry name" value="Peptidase_S1_PA_chymotrypsin"/>
</dbReference>
<proteinExistence type="inferred from homology"/>
<evidence type="ECO:0000313" key="6">
    <source>
        <dbReference type="Proteomes" id="UP001500842"/>
    </source>
</evidence>